<dbReference type="GO" id="GO:0005737">
    <property type="term" value="C:cytoplasm"/>
    <property type="evidence" value="ECO:0007669"/>
    <property type="project" value="TreeGrafter"/>
</dbReference>
<protein>
    <recommendedName>
        <fullName evidence="4">peptidylprolyl isomerase</fullName>
        <ecNumber evidence="4">5.2.1.8</ecNumber>
    </recommendedName>
</protein>
<gene>
    <name evidence="6" type="ORF">CAPTEDRAFT_220934</name>
</gene>
<dbReference type="HOGENOM" id="CLU_013615_13_2_1"/>
<dbReference type="InterPro" id="IPR042282">
    <property type="entry name" value="FKBP6/shu"/>
</dbReference>
<reference evidence="7" key="3">
    <citation type="submission" date="2015-06" db="UniProtKB">
        <authorList>
            <consortium name="EnsemblMetazoa"/>
        </authorList>
    </citation>
    <scope>IDENTIFICATION</scope>
</reference>
<dbReference type="GO" id="GO:0007283">
    <property type="term" value="P:spermatogenesis"/>
    <property type="evidence" value="ECO:0007669"/>
    <property type="project" value="TreeGrafter"/>
</dbReference>
<dbReference type="EnsemblMetazoa" id="CapteT220934">
    <property type="protein sequence ID" value="CapteP220934"/>
    <property type="gene ID" value="CapteG220934"/>
</dbReference>
<dbReference type="EMBL" id="KB307554">
    <property type="protein sequence ID" value="ELT98785.1"/>
    <property type="molecule type" value="Genomic_DNA"/>
</dbReference>
<dbReference type="PANTHER" id="PTHR46674:SF1">
    <property type="entry name" value="INACTIVE PEPTIDYL-PROLYL CIS-TRANS ISOMERASE FKBP6"/>
    <property type="match status" value="1"/>
</dbReference>
<keyword evidence="4" id="KW-0697">Rotamase</keyword>
<dbReference type="SMART" id="SM00028">
    <property type="entry name" value="TPR"/>
    <property type="match status" value="3"/>
</dbReference>
<evidence type="ECO:0000313" key="7">
    <source>
        <dbReference type="EnsemblMetazoa" id="CapteP220934"/>
    </source>
</evidence>
<dbReference type="EMBL" id="AMQN01002006">
    <property type="status" value="NOT_ANNOTATED_CDS"/>
    <property type="molecule type" value="Genomic_DNA"/>
</dbReference>
<dbReference type="InterPro" id="IPR001179">
    <property type="entry name" value="PPIase_FKBP_dom"/>
</dbReference>
<dbReference type="InterPro" id="IPR019734">
    <property type="entry name" value="TPR_rpt"/>
</dbReference>
<keyword evidence="2" id="KW-0677">Repeat</keyword>
<evidence type="ECO:0000259" key="5">
    <source>
        <dbReference type="PROSITE" id="PS50059"/>
    </source>
</evidence>
<dbReference type="Pfam" id="PF00254">
    <property type="entry name" value="FKBP_C"/>
    <property type="match status" value="1"/>
</dbReference>
<dbReference type="SUPFAM" id="SSF54534">
    <property type="entry name" value="FKBP-like"/>
    <property type="match status" value="1"/>
</dbReference>
<comment type="catalytic activity">
    <reaction evidence="4">
        <text>[protein]-peptidylproline (omega=180) = [protein]-peptidylproline (omega=0)</text>
        <dbReference type="Rhea" id="RHEA:16237"/>
        <dbReference type="Rhea" id="RHEA-COMP:10747"/>
        <dbReference type="Rhea" id="RHEA-COMP:10748"/>
        <dbReference type="ChEBI" id="CHEBI:83833"/>
        <dbReference type="ChEBI" id="CHEBI:83834"/>
        <dbReference type="EC" id="5.2.1.8"/>
    </reaction>
</comment>
<keyword evidence="8" id="KW-1185">Reference proteome</keyword>
<comment type="similarity">
    <text evidence="1">Belongs to the FKBP6 family.</text>
</comment>
<keyword evidence="3" id="KW-0802">TPR repeat</keyword>
<evidence type="ECO:0000313" key="8">
    <source>
        <dbReference type="Proteomes" id="UP000014760"/>
    </source>
</evidence>
<accession>R7U6L7</accession>
<dbReference type="PANTHER" id="PTHR46674">
    <property type="entry name" value="INACTIVE PEPTIDYL-PROLYL CIS-TRANS ISOMERASE FKBP6"/>
    <property type="match status" value="1"/>
</dbReference>
<proteinExistence type="inferred from homology"/>
<dbReference type="GO" id="GO:0034587">
    <property type="term" value="P:piRNA processing"/>
    <property type="evidence" value="ECO:0007669"/>
    <property type="project" value="TreeGrafter"/>
</dbReference>
<organism evidence="6">
    <name type="scientific">Capitella teleta</name>
    <name type="common">Polychaete worm</name>
    <dbReference type="NCBI Taxonomy" id="283909"/>
    <lineage>
        <taxon>Eukaryota</taxon>
        <taxon>Metazoa</taxon>
        <taxon>Spiralia</taxon>
        <taxon>Lophotrochozoa</taxon>
        <taxon>Annelida</taxon>
        <taxon>Polychaeta</taxon>
        <taxon>Sedentaria</taxon>
        <taxon>Scolecida</taxon>
        <taxon>Capitellidae</taxon>
        <taxon>Capitella</taxon>
    </lineage>
</organism>
<evidence type="ECO:0000256" key="3">
    <source>
        <dbReference type="ARBA" id="ARBA00022803"/>
    </source>
</evidence>
<dbReference type="STRING" id="283909.R7U6L7"/>
<reference evidence="8" key="1">
    <citation type="submission" date="2012-12" db="EMBL/GenBank/DDBJ databases">
        <authorList>
            <person name="Hellsten U."/>
            <person name="Grimwood J."/>
            <person name="Chapman J.A."/>
            <person name="Shapiro H."/>
            <person name="Aerts A."/>
            <person name="Otillar R.P."/>
            <person name="Terry A.Y."/>
            <person name="Boore J.L."/>
            <person name="Simakov O."/>
            <person name="Marletaz F."/>
            <person name="Cho S.-J."/>
            <person name="Edsinger-Gonzales E."/>
            <person name="Havlak P."/>
            <person name="Kuo D.-H."/>
            <person name="Larsson T."/>
            <person name="Lv J."/>
            <person name="Arendt D."/>
            <person name="Savage R."/>
            <person name="Osoegawa K."/>
            <person name="de Jong P."/>
            <person name="Lindberg D.R."/>
            <person name="Seaver E.C."/>
            <person name="Weisblat D.A."/>
            <person name="Putnam N.H."/>
            <person name="Grigoriev I.V."/>
            <person name="Rokhsar D.S."/>
        </authorList>
    </citation>
    <scope>NUCLEOTIDE SEQUENCE</scope>
    <source>
        <strain evidence="8">I ESC-2004</strain>
    </source>
</reference>
<evidence type="ECO:0000256" key="1">
    <source>
        <dbReference type="ARBA" id="ARBA00009648"/>
    </source>
</evidence>
<dbReference type="GO" id="GO:0051879">
    <property type="term" value="F:Hsp90 protein binding"/>
    <property type="evidence" value="ECO:0007669"/>
    <property type="project" value="TreeGrafter"/>
</dbReference>
<dbReference type="Gene3D" id="1.25.40.10">
    <property type="entry name" value="Tetratricopeptide repeat domain"/>
    <property type="match status" value="1"/>
</dbReference>
<dbReference type="Proteomes" id="UP000014760">
    <property type="component" value="Unassembled WGS sequence"/>
</dbReference>
<name>R7U6L7_CAPTE</name>
<dbReference type="OrthoDB" id="8116123at2759"/>
<dbReference type="InterPro" id="IPR046357">
    <property type="entry name" value="PPIase_dom_sf"/>
</dbReference>
<dbReference type="Gene3D" id="3.10.50.40">
    <property type="match status" value="1"/>
</dbReference>
<dbReference type="PROSITE" id="PS50059">
    <property type="entry name" value="FKBP_PPIASE"/>
    <property type="match status" value="1"/>
</dbReference>
<dbReference type="EC" id="5.2.1.8" evidence="4"/>
<dbReference type="InterPro" id="IPR011990">
    <property type="entry name" value="TPR-like_helical_dom_sf"/>
</dbReference>
<evidence type="ECO:0000256" key="4">
    <source>
        <dbReference type="PROSITE-ProRule" id="PRU00277"/>
    </source>
</evidence>
<evidence type="ECO:0000256" key="2">
    <source>
        <dbReference type="ARBA" id="ARBA00022737"/>
    </source>
</evidence>
<dbReference type="SUPFAM" id="SSF48452">
    <property type="entry name" value="TPR-like"/>
    <property type="match status" value="1"/>
</dbReference>
<keyword evidence="4" id="KW-0413">Isomerase</keyword>
<dbReference type="AlphaFoldDB" id="R7U6L7"/>
<reference evidence="6 8" key="2">
    <citation type="journal article" date="2013" name="Nature">
        <title>Insights into bilaterian evolution from three spiralian genomes.</title>
        <authorList>
            <person name="Simakov O."/>
            <person name="Marletaz F."/>
            <person name="Cho S.J."/>
            <person name="Edsinger-Gonzales E."/>
            <person name="Havlak P."/>
            <person name="Hellsten U."/>
            <person name="Kuo D.H."/>
            <person name="Larsson T."/>
            <person name="Lv J."/>
            <person name="Arendt D."/>
            <person name="Savage R."/>
            <person name="Osoegawa K."/>
            <person name="de Jong P."/>
            <person name="Grimwood J."/>
            <person name="Chapman J.A."/>
            <person name="Shapiro H."/>
            <person name="Aerts A."/>
            <person name="Otillar R.P."/>
            <person name="Terry A.Y."/>
            <person name="Boore J.L."/>
            <person name="Grigoriev I.V."/>
            <person name="Lindberg D.R."/>
            <person name="Seaver E.C."/>
            <person name="Weisblat D.A."/>
            <person name="Putnam N.H."/>
            <person name="Rokhsar D.S."/>
        </authorList>
    </citation>
    <scope>NUCLEOTIDE SEQUENCE</scope>
    <source>
        <strain evidence="6 8">I ESC-2004</strain>
    </source>
</reference>
<evidence type="ECO:0000313" key="6">
    <source>
        <dbReference type="EMBL" id="ELT98785.1"/>
    </source>
</evidence>
<dbReference type="OMA" id="CHRMFTP"/>
<feature type="domain" description="PPIase FKBP-type" evidence="5">
    <location>
        <begin position="109"/>
        <end position="198"/>
    </location>
</feature>
<dbReference type="GO" id="GO:0003755">
    <property type="term" value="F:peptidyl-prolyl cis-trans isomerase activity"/>
    <property type="evidence" value="ECO:0007669"/>
    <property type="project" value="UniProtKB-KW"/>
</dbReference>
<sequence length="376" mass="42526">MSGDPVLDGFLEPASTLSGAGLDMNRLRLNEGAEFEVDGSAVKEEDLEKGANFDPDFHFSMPEFQEDGDPDDLSGQFESIAKRMVNLTDDGGVKKEVLQQGVGDVVDPKSYVTVHYNGRFEYSDEPFDSTTLRGQPRKFALGEEEVTPGFEIAVASMRKREEARFLVQPRYFLGTVGCPPRIPGNEPVLFWIQMVDFVEADGVIAYYRMSAQQKREQPFSFILKVVAKEKNDAQSLFNQKRFDKAQKRYSSAIKALEEAHLQNDADEDNQKKELIKLNQNLALCHIKMRQCGHAIRAANDALAISDKSLKALHHKAKALMMLCEFDRAKAVLSKAQKYHPNNRTVAQMLSQVNESMKRFQQVDRQFWKRAFGNKST</sequence>
<dbReference type="FunCoup" id="R7U6L7">
    <property type="interactions" value="81"/>
</dbReference>